<proteinExistence type="predicted"/>
<evidence type="ECO:0000313" key="2">
    <source>
        <dbReference type="Proteomes" id="UP000013776"/>
    </source>
</evidence>
<dbReference type="VEuPathDB" id="FungiDB:TAPDE_004130"/>
<comment type="caution">
    <text evidence="1">The sequence shown here is derived from an EMBL/GenBank/DDBJ whole genome shotgun (WGS) entry which is preliminary data.</text>
</comment>
<keyword evidence="2" id="KW-1185">Reference proteome</keyword>
<accession>R4XH18</accession>
<name>R4XH18_TAPDE</name>
<dbReference type="Proteomes" id="UP000013776">
    <property type="component" value="Unassembled WGS sequence"/>
</dbReference>
<reference evidence="1 2" key="1">
    <citation type="journal article" date="2013" name="MBio">
        <title>Genome sequencing of the plant pathogen Taphrina deformans, the causal agent of peach leaf curl.</title>
        <authorList>
            <person name="Cisse O.H."/>
            <person name="Almeida J.M.G.C.F."/>
            <person name="Fonseca A."/>
            <person name="Kumar A.A."/>
            <person name="Salojaervi J."/>
            <person name="Overmyer K."/>
            <person name="Hauser P.M."/>
            <person name="Pagni M."/>
        </authorList>
    </citation>
    <scope>NUCLEOTIDE SEQUENCE [LARGE SCALE GENOMIC DNA]</scope>
    <source>
        <strain evidence="2">PYCC 5710 / ATCC 11124 / CBS 356.35 / IMI 108563 / JCM 9778 / NBRC 8474</strain>
    </source>
</reference>
<dbReference type="EMBL" id="CAHR02000181">
    <property type="protein sequence ID" value="CCG83813.1"/>
    <property type="molecule type" value="Genomic_DNA"/>
</dbReference>
<evidence type="ECO:0000313" key="1">
    <source>
        <dbReference type="EMBL" id="CCG83813.1"/>
    </source>
</evidence>
<protein>
    <submittedName>
        <fullName evidence="1">Uncharacterized protein</fullName>
    </submittedName>
</protein>
<sequence length="111" mass="13138">MLFIGRSRKIPLLKRRVRPRRPLGLAFTRVRIDPVAMVFLQCSAEYFLERYFKFLRCSARAGNRNKVNCMDSSMFKVFCKAKMSHQSTIDSIVNQYLTDAEKQEYMEWEAT</sequence>
<dbReference type="AlphaFoldDB" id="R4XH18"/>
<gene>
    <name evidence="1" type="ORF">TAPDE_004130</name>
</gene>
<organism evidence="1 2">
    <name type="scientific">Taphrina deformans (strain PYCC 5710 / ATCC 11124 / CBS 356.35 / IMI 108563 / JCM 9778 / NBRC 8474)</name>
    <name type="common">Peach leaf curl fungus</name>
    <name type="synonym">Lalaria deformans</name>
    <dbReference type="NCBI Taxonomy" id="1097556"/>
    <lineage>
        <taxon>Eukaryota</taxon>
        <taxon>Fungi</taxon>
        <taxon>Dikarya</taxon>
        <taxon>Ascomycota</taxon>
        <taxon>Taphrinomycotina</taxon>
        <taxon>Taphrinomycetes</taxon>
        <taxon>Taphrinales</taxon>
        <taxon>Taphrinaceae</taxon>
        <taxon>Taphrina</taxon>
    </lineage>
</organism>